<dbReference type="Proteomes" id="UP000799766">
    <property type="component" value="Unassembled WGS sequence"/>
</dbReference>
<keyword evidence="3" id="KW-1185">Reference proteome</keyword>
<evidence type="ECO:0000256" key="1">
    <source>
        <dbReference type="SAM" id="MobiDB-lite"/>
    </source>
</evidence>
<proteinExistence type="predicted"/>
<gene>
    <name evidence="2" type="ORF">BDY21DRAFT_345387</name>
</gene>
<feature type="region of interest" description="Disordered" evidence="1">
    <location>
        <begin position="73"/>
        <end position="115"/>
    </location>
</feature>
<dbReference type="EMBL" id="MU001681">
    <property type="protein sequence ID" value="KAF2457264.1"/>
    <property type="molecule type" value="Genomic_DNA"/>
</dbReference>
<feature type="region of interest" description="Disordered" evidence="1">
    <location>
        <begin position="1"/>
        <end position="23"/>
    </location>
</feature>
<name>A0A6A6P0E3_9PEZI</name>
<feature type="compositionally biased region" description="Low complexity" evidence="1">
    <location>
        <begin position="74"/>
        <end position="83"/>
    </location>
</feature>
<feature type="compositionally biased region" description="Basic residues" evidence="1">
    <location>
        <begin position="1"/>
        <end position="17"/>
    </location>
</feature>
<organism evidence="2 3">
    <name type="scientific">Lineolata rhizophorae</name>
    <dbReference type="NCBI Taxonomy" id="578093"/>
    <lineage>
        <taxon>Eukaryota</taxon>
        <taxon>Fungi</taxon>
        <taxon>Dikarya</taxon>
        <taxon>Ascomycota</taxon>
        <taxon>Pezizomycotina</taxon>
        <taxon>Dothideomycetes</taxon>
        <taxon>Dothideomycetes incertae sedis</taxon>
        <taxon>Lineolatales</taxon>
        <taxon>Lineolataceae</taxon>
        <taxon>Lineolata</taxon>
    </lineage>
</organism>
<evidence type="ECO:0000313" key="2">
    <source>
        <dbReference type="EMBL" id="KAF2457264.1"/>
    </source>
</evidence>
<evidence type="ECO:0000313" key="3">
    <source>
        <dbReference type="Proteomes" id="UP000799766"/>
    </source>
</evidence>
<reference evidence="2" key="1">
    <citation type="journal article" date="2020" name="Stud. Mycol.">
        <title>101 Dothideomycetes genomes: a test case for predicting lifestyles and emergence of pathogens.</title>
        <authorList>
            <person name="Haridas S."/>
            <person name="Albert R."/>
            <person name="Binder M."/>
            <person name="Bloem J."/>
            <person name="Labutti K."/>
            <person name="Salamov A."/>
            <person name="Andreopoulos B."/>
            <person name="Baker S."/>
            <person name="Barry K."/>
            <person name="Bills G."/>
            <person name="Bluhm B."/>
            <person name="Cannon C."/>
            <person name="Castanera R."/>
            <person name="Culley D."/>
            <person name="Daum C."/>
            <person name="Ezra D."/>
            <person name="Gonzalez J."/>
            <person name="Henrissat B."/>
            <person name="Kuo A."/>
            <person name="Liang C."/>
            <person name="Lipzen A."/>
            <person name="Lutzoni F."/>
            <person name="Magnuson J."/>
            <person name="Mondo S."/>
            <person name="Nolan M."/>
            <person name="Ohm R."/>
            <person name="Pangilinan J."/>
            <person name="Park H.-J."/>
            <person name="Ramirez L."/>
            <person name="Alfaro M."/>
            <person name="Sun H."/>
            <person name="Tritt A."/>
            <person name="Yoshinaga Y."/>
            <person name="Zwiers L.-H."/>
            <person name="Turgeon B."/>
            <person name="Goodwin S."/>
            <person name="Spatafora J."/>
            <person name="Crous P."/>
            <person name="Grigoriev I."/>
        </authorList>
    </citation>
    <scope>NUCLEOTIDE SEQUENCE</scope>
    <source>
        <strain evidence="2">ATCC 16933</strain>
    </source>
</reference>
<accession>A0A6A6P0E3</accession>
<feature type="region of interest" description="Disordered" evidence="1">
    <location>
        <begin position="135"/>
        <end position="159"/>
    </location>
</feature>
<protein>
    <submittedName>
        <fullName evidence="2">Uncharacterized protein</fullName>
    </submittedName>
</protein>
<dbReference type="AlphaFoldDB" id="A0A6A6P0E3"/>
<sequence>MNHFSRRRRYRAPHHTPKNIAAQQSLRSMPLPKTFSGHPRVQPSHSIVRGARQFAHTSLPSKTQPVLCQPNPAPLHHLLHAPASVPTEPPRSQTLTRPGRARIRAPSHSSDKGLVSQPPFLLLCSEAVCELPCPRQTPAANRRRWETKRAAAGRQARSR</sequence>